<dbReference type="Pfam" id="PF00211">
    <property type="entry name" value="Guanylate_cyc"/>
    <property type="match status" value="1"/>
</dbReference>
<dbReference type="GO" id="GO:0004016">
    <property type="term" value="F:adenylate cyclase activity"/>
    <property type="evidence" value="ECO:0007669"/>
    <property type="project" value="UniProtKB-ARBA"/>
</dbReference>
<dbReference type="KEGG" id="asoc:CB4_01822"/>
<dbReference type="Proteomes" id="UP000217696">
    <property type="component" value="Chromosome"/>
</dbReference>
<keyword evidence="2" id="KW-1185">Reference proteome</keyword>
<evidence type="ECO:0000313" key="2">
    <source>
        <dbReference type="Proteomes" id="UP000217696"/>
    </source>
</evidence>
<dbReference type="Gene3D" id="3.30.70.1230">
    <property type="entry name" value="Nucleotide cyclase"/>
    <property type="match status" value="1"/>
</dbReference>
<dbReference type="GO" id="GO:0035556">
    <property type="term" value="P:intracellular signal transduction"/>
    <property type="evidence" value="ECO:0007669"/>
    <property type="project" value="InterPro"/>
</dbReference>
<proteinExistence type="predicted"/>
<dbReference type="RefSeq" id="WP_096465148.1">
    <property type="nucleotide sequence ID" value="NZ_AP017312.1"/>
</dbReference>
<sequence>MKEVGNSQVEEVDSTQIEEVDSTQVGEVEIVHVDYVFLDIVDYTKDRSVEAQADIISSLNNIVKKAVSEIVKEAPKDDRMPANVIYSPSGDGMCIGLINRNFKYDAAMILALNILKEIELHNGEVMDPELNFRVRIGINSNRDNLIEDINDNLNLAGSGINTAQRIMDLADADQILIGQSVYDIYSKRRQYRHSFRDYTAKIKHGDTLSVYQYVNHVIDYLNTDEPLFIHKPPVEIEESLDKRTAYYMAQAIKNKEFLLSKVEENASSYICMVILWFLAIDSEGKDNSTPMKPYKLRTPEFENGGIAGTYKYIKSVEYWIYCEFSELILYNLEKFREYFHKGIPFADFRFVNSRGEKELKKEYPDIWEQFELDKFVN</sequence>
<dbReference type="AlphaFoldDB" id="A0A0U5B084"/>
<dbReference type="GO" id="GO:0009190">
    <property type="term" value="P:cyclic nucleotide biosynthetic process"/>
    <property type="evidence" value="ECO:0007669"/>
    <property type="project" value="InterPro"/>
</dbReference>
<gene>
    <name evidence="1" type="ORF">CB4_01822</name>
</gene>
<dbReference type="SUPFAM" id="SSF55073">
    <property type="entry name" value="Nucleotide cyclase"/>
    <property type="match status" value="1"/>
</dbReference>
<evidence type="ECO:0000313" key="1">
    <source>
        <dbReference type="EMBL" id="BAU27648.1"/>
    </source>
</evidence>
<dbReference type="InterPro" id="IPR029787">
    <property type="entry name" value="Nucleotide_cyclase"/>
</dbReference>
<protein>
    <submittedName>
        <fullName evidence="1">Uncharacterized protein</fullName>
    </submittedName>
</protein>
<accession>A0A0U5B084</accession>
<dbReference type="EMBL" id="AP017312">
    <property type="protein sequence ID" value="BAU27648.1"/>
    <property type="molecule type" value="Genomic_DNA"/>
</dbReference>
<dbReference type="InterPro" id="IPR001054">
    <property type="entry name" value="A/G_cyclase"/>
</dbReference>
<reference evidence="1 2" key="1">
    <citation type="submission" date="2015-12" db="EMBL/GenBank/DDBJ databases">
        <title>Genome sequence of Aneurinibacillus soli.</title>
        <authorList>
            <person name="Lee J.S."/>
            <person name="Lee K.C."/>
            <person name="Kim K.K."/>
            <person name="Lee B.W."/>
        </authorList>
    </citation>
    <scope>NUCLEOTIDE SEQUENCE [LARGE SCALE GENOMIC DNA]</scope>
    <source>
        <strain evidence="1 2">CB4</strain>
    </source>
</reference>
<name>A0A0U5B084_9BACL</name>
<organism evidence="1 2">
    <name type="scientific">Aneurinibacillus soli</name>
    <dbReference type="NCBI Taxonomy" id="1500254"/>
    <lineage>
        <taxon>Bacteria</taxon>
        <taxon>Bacillati</taxon>
        <taxon>Bacillota</taxon>
        <taxon>Bacilli</taxon>
        <taxon>Bacillales</taxon>
        <taxon>Paenibacillaceae</taxon>
        <taxon>Aneurinibacillus group</taxon>
        <taxon>Aneurinibacillus</taxon>
    </lineage>
</organism>